<comment type="cofactor">
    <cofactor evidence="1">
        <name>heme b</name>
        <dbReference type="ChEBI" id="CHEBI:60344"/>
    </cofactor>
</comment>
<keyword evidence="4" id="KW-0479">Metal-binding</keyword>
<dbReference type="InterPro" id="IPR006314">
    <property type="entry name" value="Dyp_peroxidase"/>
</dbReference>
<proteinExistence type="inferred from homology"/>
<dbReference type="InterPro" id="IPR011008">
    <property type="entry name" value="Dimeric_a/b-barrel"/>
</dbReference>
<organism evidence="11 12">
    <name type="scientific">Heterodermia speciosa</name>
    <dbReference type="NCBI Taxonomy" id="116794"/>
    <lineage>
        <taxon>Eukaryota</taxon>
        <taxon>Fungi</taxon>
        <taxon>Dikarya</taxon>
        <taxon>Ascomycota</taxon>
        <taxon>Pezizomycotina</taxon>
        <taxon>Lecanoromycetes</taxon>
        <taxon>OSLEUM clade</taxon>
        <taxon>Lecanoromycetidae</taxon>
        <taxon>Caliciales</taxon>
        <taxon>Physciaceae</taxon>
        <taxon>Heterodermia</taxon>
    </lineage>
</organism>
<dbReference type="AlphaFoldDB" id="A0A8H3ECW0"/>
<dbReference type="GO" id="GO:0005829">
    <property type="term" value="C:cytosol"/>
    <property type="evidence" value="ECO:0007669"/>
    <property type="project" value="TreeGrafter"/>
</dbReference>
<evidence type="ECO:0000256" key="6">
    <source>
        <dbReference type="ARBA" id="ARBA00023002"/>
    </source>
</evidence>
<dbReference type="EMBL" id="CAJPDS010000001">
    <property type="protein sequence ID" value="CAF9902793.1"/>
    <property type="molecule type" value="Genomic_DNA"/>
</dbReference>
<dbReference type="GO" id="GO:0004601">
    <property type="term" value="F:peroxidase activity"/>
    <property type="evidence" value="ECO:0007669"/>
    <property type="project" value="UniProtKB-KW"/>
</dbReference>
<comment type="similarity">
    <text evidence="8">Belongs to the DyP-type peroxidase family.</text>
</comment>
<dbReference type="InterPro" id="IPR049509">
    <property type="entry name" value="DyP_N"/>
</dbReference>
<evidence type="ECO:0000256" key="2">
    <source>
        <dbReference type="ARBA" id="ARBA00022559"/>
    </source>
</evidence>
<dbReference type="NCBIfam" id="TIGR01413">
    <property type="entry name" value="Dyp_perox_fam"/>
    <property type="match status" value="1"/>
</dbReference>
<keyword evidence="2" id="KW-0575">Peroxidase</keyword>
<evidence type="ECO:0000259" key="9">
    <source>
        <dbReference type="Pfam" id="PF20628"/>
    </source>
</evidence>
<keyword evidence="6" id="KW-0560">Oxidoreductase</keyword>
<feature type="domain" description="DyP dimeric alpha+beta barrel" evidence="10">
    <location>
        <begin position="8"/>
        <end position="196"/>
    </location>
</feature>
<name>A0A8H3ECW0_9LECA</name>
<dbReference type="Pfam" id="PF20628">
    <property type="entry name" value="Dyp_perox_C"/>
    <property type="match status" value="1"/>
</dbReference>
<evidence type="ECO:0000313" key="11">
    <source>
        <dbReference type="EMBL" id="CAF9902793.1"/>
    </source>
</evidence>
<gene>
    <name evidence="11" type="ORF">HETSPECPRED_000009</name>
</gene>
<keyword evidence="7" id="KW-0408">Iron</keyword>
<dbReference type="InterPro" id="IPR048328">
    <property type="entry name" value="Dyp_perox_C"/>
</dbReference>
<evidence type="ECO:0000256" key="7">
    <source>
        <dbReference type="ARBA" id="ARBA00023004"/>
    </source>
</evidence>
<evidence type="ECO:0000256" key="1">
    <source>
        <dbReference type="ARBA" id="ARBA00001970"/>
    </source>
</evidence>
<keyword evidence="5" id="KW-0732">Signal</keyword>
<keyword evidence="12" id="KW-1185">Reference proteome</keyword>
<dbReference type="PANTHER" id="PTHR30521">
    <property type="entry name" value="DEFERROCHELATASE/PEROXIDASE"/>
    <property type="match status" value="1"/>
</dbReference>
<reference evidence="11" key="1">
    <citation type="submission" date="2021-03" db="EMBL/GenBank/DDBJ databases">
        <authorList>
            <person name="Tagirdzhanova G."/>
        </authorList>
    </citation>
    <scope>NUCLEOTIDE SEQUENCE</scope>
</reference>
<protein>
    <recommendedName>
        <fullName evidence="13">Dyp-type peroxidase</fullName>
    </recommendedName>
</protein>
<dbReference type="Proteomes" id="UP000664521">
    <property type="component" value="Unassembled WGS sequence"/>
</dbReference>
<evidence type="ECO:0008006" key="13">
    <source>
        <dbReference type="Google" id="ProtNLM"/>
    </source>
</evidence>
<sequence length="410" mass="44906">MSKLNFEEIQGDILLGGLPKRAQTFLFFTIDPKRIQEFRTQLKKFVPQITTLAKVKDDRDAIEKSKAAAKNSTAPILSITGVNISFTKKGLTQLQLGLGTDDIVDVDFNTGMFSGAKDLGDPIEPGSQFTPKWDKNWIPGAIVKDATGKDVIVKDIHGLIMVTGDNPNRVENRLNEIKDHFSSASSVHQLEGNIRPGDQKGHEHFGFLDGVSQPAVEGVDDNVNPGQQKVPPGVILLDDTTQRPKWAVNGSFLAFRHLSQLVPEFNSFLEANAIPGLPPKDGAELLGARLMGRWKSGAPIAVTPYVDDPAMGADPKRNDDFDFEKTSQIRCPFAAHIRKTNPRSDIGLEVTKSNRIIRSGIPYGPEVSGKEALNGLTEKGIDRGLLFVSYQSNLGKGFAFIQRGRLSIRN</sequence>
<evidence type="ECO:0000256" key="5">
    <source>
        <dbReference type="ARBA" id="ARBA00022729"/>
    </source>
</evidence>
<dbReference type="PANTHER" id="PTHR30521:SF4">
    <property type="entry name" value="DEFERROCHELATASE"/>
    <property type="match status" value="1"/>
</dbReference>
<evidence type="ECO:0000313" key="12">
    <source>
        <dbReference type="Proteomes" id="UP000664521"/>
    </source>
</evidence>
<dbReference type="GO" id="GO:0046872">
    <property type="term" value="F:metal ion binding"/>
    <property type="evidence" value="ECO:0007669"/>
    <property type="project" value="UniProtKB-KW"/>
</dbReference>
<dbReference type="SUPFAM" id="SSF54909">
    <property type="entry name" value="Dimeric alpha+beta barrel"/>
    <property type="match status" value="1"/>
</dbReference>
<dbReference type="Pfam" id="PF21105">
    <property type="entry name" value="DyP_N"/>
    <property type="match status" value="1"/>
</dbReference>
<comment type="caution">
    <text evidence="11">The sequence shown here is derived from an EMBL/GenBank/DDBJ whole genome shotgun (WGS) entry which is preliminary data.</text>
</comment>
<evidence type="ECO:0000259" key="10">
    <source>
        <dbReference type="Pfam" id="PF21105"/>
    </source>
</evidence>
<accession>A0A8H3ECW0</accession>
<evidence type="ECO:0000256" key="8">
    <source>
        <dbReference type="ARBA" id="ARBA00025737"/>
    </source>
</evidence>
<evidence type="ECO:0000256" key="4">
    <source>
        <dbReference type="ARBA" id="ARBA00022723"/>
    </source>
</evidence>
<dbReference type="GO" id="GO:0020037">
    <property type="term" value="F:heme binding"/>
    <property type="evidence" value="ECO:0007669"/>
    <property type="project" value="InterPro"/>
</dbReference>
<dbReference type="OrthoDB" id="3207336at2759"/>
<feature type="domain" description="Dyp-type peroxidase C-terminal" evidence="9">
    <location>
        <begin position="232"/>
        <end position="403"/>
    </location>
</feature>
<dbReference type="PROSITE" id="PS51404">
    <property type="entry name" value="DYP_PEROXIDASE"/>
    <property type="match status" value="1"/>
</dbReference>
<evidence type="ECO:0000256" key="3">
    <source>
        <dbReference type="ARBA" id="ARBA00022617"/>
    </source>
</evidence>
<keyword evidence="3" id="KW-0349">Heme</keyword>